<accession>A0A2T3ADM6</accession>
<gene>
    <name evidence="3" type="ORF">BD289DRAFT_466213</name>
</gene>
<evidence type="ECO:0000313" key="4">
    <source>
        <dbReference type="Proteomes" id="UP000241462"/>
    </source>
</evidence>
<reference evidence="3 4" key="1">
    <citation type="journal article" date="2018" name="Mycol. Prog.">
        <title>Coniella lustricola, a new species from submerged detritus.</title>
        <authorList>
            <person name="Raudabaugh D.B."/>
            <person name="Iturriaga T."/>
            <person name="Carver A."/>
            <person name="Mondo S."/>
            <person name="Pangilinan J."/>
            <person name="Lipzen A."/>
            <person name="He G."/>
            <person name="Amirebrahimi M."/>
            <person name="Grigoriev I.V."/>
            <person name="Miller A.N."/>
        </authorList>
    </citation>
    <scope>NUCLEOTIDE SEQUENCE [LARGE SCALE GENOMIC DNA]</scope>
    <source>
        <strain evidence="3 4">B22-T-1</strain>
    </source>
</reference>
<dbReference type="InterPro" id="IPR013792">
    <property type="entry name" value="RNA3'P_cycl/enolpyr_Trfase_a/b"/>
</dbReference>
<dbReference type="EMBL" id="KZ678406">
    <property type="protein sequence ID" value="PSR92421.1"/>
    <property type="molecule type" value="Genomic_DNA"/>
</dbReference>
<dbReference type="InterPro" id="IPR023797">
    <property type="entry name" value="RNA3'_phos_cyclase_dom"/>
</dbReference>
<keyword evidence="4" id="KW-1185">Reference proteome</keyword>
<dbReference type="SUPFAM" id="SSF55205">
    <property type="entry name" value="EPT/RTPC-like"/>
    <property type="match status" value="1"/>
</dbReference>
<dbReference type="STRING" id="2025994.A0A2T3ADM6"/>
<keyword evidence="3" id="KW-0670">Pyruvate</keyword>
<dbReference type="InterPro" id="IPR036553">
    <property type="entry name" value="RPTC_insert"/>
</dbReference>
<dbReference type="InParanoid" id="A0A2T3ADM6"/>
<sequence length="386" mass="42123">MIEIDGQTGEGGGQLVRIAVALASVACKPVRITNVRGNRPGGHGGGLKSQHVTAIEWLAQATNAKVKGLEVGSKTLEFSPDHGPGGLPERQIQITAASPAASALLIFQAVLPFLLFAGNARNEPVELTISGGTNVSFSLSYEYLDQVLLPTLETWFGIRVERRLDGRGWSTGRATRGSLWFQIHPLPMGNTLKIKDGLTDNYRKVNDDLEVGSIEITVIAPSDLHAPLGTRLREDLEALFPDTQLNFRQPEESGHEAHCLYSGKRKGKKVDVLCREVSRSVSKDLASEIHRGGLVDEFLQDQLVVFQALTEGSTSFPRSFADSRLSLSKRHSQVKKDRCRGPIGDSNSDSSHTQTARWVAWEILEPKLTWFNKGTVCEAVGFESGC</sequence>
<protein>
    <submittedName>
        <fullName evidence="3">RNA 3'-terminal phosphate cyclase/enolpyruvate transferase</fullName>
    </submittedName>
</protein>
<dbReference type="Gene3D" id="3.30.360.20">
    <property type="entry name" value="RNA 3'-terminal phosphate cyclase, insert domain"/>
    <property type="match status" value="1"/>
</dbReference>
<dbReference type="GO" id="GO:0016740">
    <property type="term" value="F:transferase activity"/>
    <property type="evidence" value="ECO:0007669"/>
    <property type="project" value="UniProtKB-KW"/>
</dbReference>
<dbReference type="PANTHER" id="PTHR11096">
    <property type="entry name" value="RNA 3' TERMINAL PHOSPHATE CYCLASE"/>
    <property type="match status" value="1"/>
</dbReference>
<organism evidence="3 4">
    <name type="scientific">Coniella lustricola</name>
    <dbReference type="NCBI Taxonomy" id="2025994"/>
    <lineage>
        <taxon>Eukaryota</taxon>
        <taxon>Fungi</taxon>
        <taxon>Dikarya</taxon>
        <taxon>Ascomycota</taxon>
        <taxon>Pezizomycotina</taxon>
        <taxon>Sordariomycetes</taxon>
        <taxon>Sordariomycetidae</taxon>
        <taxon>Diaporthales</taxon>
        <taxon>Schizoparmaceae</taxon>
        <taxon>Coniella</taxon>
    </lineage>
</organism>
<evidence type="ECO:0000259" key="2">
    <source>
        <dbReference type="Pfam" id="PF01137"/>
    </source>
</evidence>
<dbReference type="InterPro" id="IPR037136">
    <property type="entry name" value="RNA3'_phos_cyclase_dom_sf"/>
</dbReference>
<dbReference type="Gene3D" id="3.65.10.20">
    <property type="entry name" value="RNA 3'-terminal phosphate cyclase domain"/>
    <property type="match status" value="1"/>
</dbReference>
<dbReference type="GO" id="GO:0006396">
    <property type="term" value="P:RNA processing"/>
    <property type="evidence" value="ECO:0007669"/>
    <property type="project" value="InterPro"/>
</dbReference>
<dbReference type="Pfam" id="PF01137">
    <property type="entry name" value="RTC"/>
    <property type="match status" value="1"/>
</dbReference>
<feature type="region of interest" description="Disordered" evidence="1">
    <location>
        <begin position="331"/>
        <end position="351"/>
    </location>
</feature>
<dbReference type="Proteomes" id="UP000241462">
    <property type="component" value="Unassembled WGS sequence"/>
</dbReference>
<dbReference type="AlphaFoldDB" id="A0A2T3ADM6"/>
<dbReference type="GO" id="GO:0005634">
    <property type="term" value="C:nucleus"/>
    <property type="evidence" value="ECO:0007669"/>
    <property type="project" value="TreeGrafter"/>
</dbReference>
<dbReference type="InterPro" id="IPR000228">
    <property type="entry name" value="RNA3'_term_phos_cyc"/>
</dbReference>
<keyword evidence="3" id="KW-0808">Transferase</keyword>
<evidence type="ECO:0000256" key="1">
    <source>
        <dbReference type="SAM" id="MobiDB-lite"/>
    </source>
</evidence>
<evidence type="ECO:0000313" key="3">
    <source>
        <dbReference type="EMBL" id="PSR92421.1"/>
    </source>
</evidence>
<proteinExistence type="predicted"/>
<dbReference type="PANTHER" id="PTHR11096:SF0">
    <property type="entry name" value="RNA 3'-TERMINAL PHOSPHATE CYCLASE"/>
    <property type="match status" value="1"/>
</dbReference>
<dbReference type="OrthoDB" id="25029at2759"/>
<feature type="domain" description="RNA 3'-terminal phosphate cyclase" evidence="2">
    <location>
        <begin position="9"/>
        <end position="316"/>
    </location>
</feature>
<dbReference type="GO" id="GO:0003963">
    <property type="term" value="F:RNA-3'-phosphate cyclase activity"/>
    <property type="evidence" value="ECO:0007669"/>
    <property type="project" value="TreeGrafter"/>
</dbReference>
<name>A0A2T3ADM6_9PEZI</name>